<dbReference type="EMBL" id="CP048209">
    <property type="protein sequence ID" value="QHT62317.1"/>
    <property type="molecule type" value="Genomic_DNA"/>
</dbReference>
<dbReference type="Proteomes" id="UP000476064">
    <property type="component" value="Chromosome"/>
</dbReference>
<organism evidence="1 2">
    <name type="scientific">Paenibacillus lycopersici</name>
    <dbReference type="NCBI Taxonomy" id="2704462"/>
    <lineage>
        <taxon>Bacteria</taxon>
        <taxon>Bacillati</taxon>
        <taxon>Bacillota</taxon>
        <taxon>Bacilli</taxon>
        <taxon>Bacillales</taxon>
        <taxon>Paenibacillaceae</taxon>
        <taxon>Paenibacillus</taxon>
    </lineage>
</organism>
<dbReference type="RefSeq" id="WP_162358750.1">
    <property type="nucleotide sequence ID" value="NZ_CP048209.1"/>
</dbReference>
<gene>
    <name evidence="1" type="ORF">GXP70_21610</name>
</gene>
<sequence>MDKLRHEAYLQGAKGGRWSEAEGMFKVACKEPETLFAVTEGDPIHGHFVAELAFRADRHVGLALIREIDGQPDVSNFTAVCIGEDEPGGNIVVRVEDCQHGVRNVRDATGTLSEEEKRRRYATVLNGSYSVPFKETANRLRIFRDDAAGMFHFYYAVRLEINGVWHDDWMELCPSKDWLPPGTAFFAAAIAAGCENAQDEIEIVSLERRQTPSGDRDDRNTGFAVTKREYHWSGAMGQALVVTFDERCSYADRDVKFVFWDQMNHVPAWHMNNQFLYTYEFVESWAPETEKGCFEPMSDRLNAFNAVEVLEDNAVRKVIRWRYLLTNPDYKVWPDMDVGTQQPEVEERYTIYPDGTGTRHIRYAPKLDMEFRNWHELEESIVIAGTTSLPADHIHEIPLTMLNLSGAVKQYDRAWYDENVKTGGKEIFQQGGDRAEIEGWEEMIQVAHFTGGAPDAFIVFANDPKFTDACPPYRATTDISWHSYIYQMSHWPVNKEPYEEAFKSGTTWPGQVSHSSVAGVEAWNDIAWDDGYKVDANGRRYREWVALFGIETPFTHDRIAAKTRSWLYPGHVRVIGGSARLVRYDYGKLAYEIFCDSAAQQVELAWIPDAEDMEAAALVFHFVGNPGALTKVLSEGQPLEEKVDYEKAAAGDGWLLRVRQPWRAASMVTCLFG</sequence>
<proteinExistence type="predicted"/>
<reference evidence="1 2" key="1">
    <citation type="submission" date="2020-01" db="EMBL/GenBank/DDBJ databases">
        <title>Paenibacillus sp. nov., isolated from tomato rhizosphere.</title>
        <authorList>
            <person name="Weon H.-Y."/>
            <person name="Lee S.A."/>
        </authorList>
    </citation>
    <scope>NUCLEOTIDE SEQUENCE [LARGE SCALE GENOMIC DNA]</scope>
    <source>
        <strain evidence="1 2">12200R-189</strain>
    </source>
</reference>
<accession>A0A6C0G0C3</accession>
<protein>
    <submittedName>
        <fullName evidence="1">Uncharacterized protein</fullName>
    </submittedName>
</protein>
<dbReference type="KEGG" id="plyc:GXP70_21610"/>
<dbReference type="AlphaFoldDB" id="A0A6C0G0C3"/>
<keyword evidence="2" id="KW-1185">Reference proteome</keyword>
<evidence type="ECO:0000313" key="2">
    <source>
        <dbReference type="Proteomes" id="UP000476064"/>
    </source>
</evidence>
<evidence type="ECO:0000313" key="1">
    <source>
        <dbReference type="EMBL" id="QHT62317.1"/>
    </source>
</evidence>
<name>A0A6C0G0C3_9BACL</name>